<dbReference type="Proteomes" id="UP000193834">
    <property type="component" value="Unassembled WGS sequence"/>
</dbReference>
<keyword evidence="2" id="KW-1185">Reference proteome</keyword>
<evidence type="ECO:0000313" key="2">
    <source>
        <dbReference type="Proteomes" id="UP000193834"/>
    </source>
</evidence>
<dbReference type="Pfam" id="PF10955">
    <property type="entry name" value="Fin"/>
    <property type="match status" value="1"/>
</dbReference>
<dbReference type="AlphaFoldDB" id="A0A1X7LYG8"/>
<dbReference type="EMBL" id="FXAZ01000011">
    <property type="protein sequence ID" value="SMG58966.1"/>
    <property type="molecule type" value="Genomic_DNA"/>
</dbReference>
<reference evidence="1 2" key="1">
    <citation type="submission" date="2017-04" db="EMBL/GenBank/DDBJ databases">
        <authorList>
            <person name="Afonso C.L."/>
            <person name="Miller P.J."/>
            <person name="Scott M.A."/>
            <person name="Spackman E."/>
            <person name="Goraichik I."/>
            <person name="Dimitrov K.M."/>
            <person name="Suarez D.L."/>
            <person name="Swayne D.E."/>
        </authorList>
    </citation>
    <scope>NUCLEOTIDE SEQUENCE [LARGE SCALE GENOMIC DNA]</scope>
    <source>
        <strain evidence="1 2">11</strain>
    </source>
</reference>
<organism evidence="1 2">
    <name type="scientific">Paenibacillus aquistagni</name>
    <dbReference type="NCBI Taxonomy" id="1852522"/>
    <lineage>
        <taxon>Bacteria</taxon>
        <taxon>Bacillati</taxon>
        <taxon>Bacillota</taxon>
        <taxon>Bacilli</taxon>
        <taxon>Bacillales</taxon>
        <taxon>Paenibacillaceae</taxon>
        <taxon>Paenibacillus</taxon>
    </lineage>
</organism>
<accession>A0A1X7LYG8</accession>
<dbReference type="STRING" id="1852522.SAMN06295960_4821"/>
<evidence type="ECO:0000313" key="1">
    <source>
        <dbReference type="EMBL" id="SMG58966.1"/>
    </source>
</evidence>
<dbReference type="OrthoDB" id="2084556at2"/>
<dbReference type="GO" id="GO:0010468">
    <property type="term" value="P:regulation of gene expression"/>
    <property type="evidence" value="ECO:0007669"/>
    <property type="project" value="InterPro"/>
</dbReference>
<evidence type="ECO:0008006" key="3">
    <source>
        <dbReference type="Google" id="ProtNLM"/>
    </source>
</evidence>
<dbReference type="InterPro" id="IPR020115">
    <property type="entry name" value="Fin"/>
</dbReference>
<proteinExistence type="predicted"/>
<protein>
    <recommendedName>
        <fullName evidence="3">Anti-sigma-F factor Fin</fullName>
    </recommendedName>
</protein>
<sequence>MSVNYVCKHCHTLIGRIDEPSIDRNRLGFDLLTRDEQDQYVQEHDNGDITVRMTCDYCLQAYQHNPELAGLATPLQ</sequence>
<name>A0A1X7LYG8_9BACL</name>
<gene>
    <name evidence="1" type="ORF">SAMN06295960_4821</name>
</gene>
<dbReference type="RefSeq" id="WP_085498828.1">
    <property type="nucleotide sequence ID" value="NZ_FXAZ01000011.1"/>
</dbReference>